<gene>
    <name evidence="2" type="ORF">LITE_LOCUS7402</name>
</gene>
<sequence>MARVSASRDESAEAWCYLLCLIGSTLFVDKSSDRVRGWLYSYFRNLAMVGKYAWGAGALAWMYRQLGRSSRAGSGGFSGCLTLLQAWIYEYFPSLRINRRAPEPMTEGGSFARRWEGPIRGGDLQRRSDHYRRLLDGFTAAHVDWLPFGVNPGRAEPRSLYRGVIRVYDVAETYDPSRVLCKFGYRQVIPDPVIVPCDVSRPAVGTYKVIFGAGIDQLWGTRGQLINLDAFSTPFDEIRDIDPLYLKWYTERTHLHIVPSRDGEQQGSAPLTYEIVSLNSFSFWFIDSDLLLFVFVTLKFIP</sequence>
<comment type="caution">
    <text evidence="2">The sequence shown here is derived from an EMBL/GenBank/DDBJ whole genome shotgun (WGS) entry which is preliminary data.</text>
</comment>
<accession>A0AAV0I509</accession>
<dbReference type="PANTHER" id="PTHR46033:SF8">
    <property type="entry name" value="PROTEIN MAINTENANCE OF MERISTEMS-LIKE"/>
    <property type="match status" value="1"/>
</dbReference>
<keyword evidence="3" id="KW-1185">Reference proteome</keyword>
<protein>
    <recommendedName>
        <fullName evidence="1">Aminotransferase-like plant mobile domain-containing protein</fullName>
    </recommendedName>
</protein>
<evidence type="ECO:0000313" key="3">
    <source>
        <dbReference type="Proteomes" id="UP001154282"/>
    </source>
</evidence>
<dbReference type="EMBL" id="CAMGYJ010000003">
    <property type="protein sequence ID" value="CAI0392092.1"/>
    <property type="molecule type" value="Genomic_DNA"/>
</dbReference>
<dbReference type="PANTHER" id="PTHR46033">
    <property type="entry name" value="PROTEIN MAIN-LIKE 2"/>
    <property type="match status" value="1"/>
</dbReference>
<reference evidence="2" key="1">
    <citation type="submission" date="2022-08" db="EMBL/GenBank/DDBJ databases">
        <authorList>
            <person name="Gutierrez-Valencia J."/>
        </authorList>
    </citation>
    <scope>NUCLEOTIDE SEQUENCE</scope>
</reference>
<dbReference type="GO" id="GO:0010073">
    <property type="term" value="P:meristem maintenance"/>
    <property type="evidence" value="ECO:0007669"/>
    <property type="project" value="InterPro"/>
</dbReference>
<dbReference type="InterPro" id="IPR044824">
    <property type="entry name" value="MAIN-like"/>
</dbReference>
<evidence type="ECO:0000313" key="2">
    <source>
        <dbReference type="EMBL" id="CAI0392092.1"/>
    </source>
</evidence>
<name>A0AAV0I509_9ROSI</name>
<proteinExistence type="predicted"/>
<dbReference type="Proteomes" id="UP001154282">
    <property type="component" value="Unassembled WGS sequence"/>
</dbReference>
<dbReference type="InterPro" id="IPR019557">
    <property type="entry name" value="AminoTfrase-like_pln_mobile"/>
</dbReference>
<evidence type="ECO:0000259" key="1">
    <source>
        <dbReference type="Pfam" id="PF10536"/>
    </source>
</evidence>
<organism evidence="2 3">
    <name type="scientific">Linum tenue</name>
    <dbReference type="NCBI Taxonomy" id="586396"/>
    <lineage>
        <taxon>Eukaryota</taxon>
        <taxon>Viridiplantae</taxon>
        <taxon>Streptophyta</taxon>
        <taxon>Embryophyta</taxon>
        <taxon>Tracheophyta</taxon>
        <taxon>Spermatophyta</taxon>
        <taxon>Magnoliopsida</taxon>
        <taxon>eudicotyledons</taxon>
        <taxon>Gunneridae</taxon>
        <taxon>Pentapetalae</taxon>
        <taxon>rosids</taxon>
        <taxon>fabids</taxon>
        <taxon>Malpighiales</taxon>
        <taxon>Linaceae</taxon>
        <taxon>Linum</taxon>
    </lineage>
</organism>
<dbReference type="AlphaFoldDB" id="A0AAV0I509"/>
<dbReference type="Pfam" id="PF10536">
    <property type="entry name" value="PMD"/>
    <property type="match status" value="1"/>
</dbReference>
<feature type="domain" description="Aminotransferase-like plant mobile" evidence="1">
    <location>
        <begin position="10"/>
        <end position="202"/>
    </location>
</feature>